<reference evidence="1 2" key="1">
    <citation type="submission" date="2018-06" db="EMBL/GenBank/DDBJ databases">
        <title>Extensive metabolic versatility and redundancy in microbially diverse, dynamic hydrothermal sediments.</title>
        <authorList>
            <person name="Dombrowski N."/>
            <person name="Teske A."/>
            <person name="Baker B.J."/>
        </authorList>
    </citation>
    <scope>NUCLEOTIDE SEQUENCE [LARGE SCALE GENOMIC DNA]</scope>
    <source>
        <strain evidence="1">B35_G9</strain>
    </source>
</reference>
<dbReference type="EMBL" id="QNBC01000173">
    <property type="protein sequence ID" value="RKX64311.1"/>
    <property type="molecule type" value="Genomic_DNA"/>
</dbReference>
<gene>
    <name evidence="1" type="ORF">DRP44_08510</name>
</gene>
<protein>
    <submittedName>
        <fullName evidence="1">Uncharacterized protein</fullName>
    </submittedName>
</protein>
<comment type="caution">
    <text evidence="1">The sequence shown here is derived from an EMBL/GenBank/DDBJ whole genome shotgun (WGS) entry which is preliminary data.</text>
</comment>
<organism evidence="1 2">
    <name type="scientific">candidate division TA06 bacterium</name>
    <dbReference type="NCBI Taxonomy" id="2250710"/>
    <lineage>
        <taxon>Bacteria</taxon>
        <taxon>Bacteria division TA06</taxon>
    </lineage>
</organism>
<name>A0A660S4E6_UNCT6</name>
<proteinExistence type="predicted"/>
<dbReference type="Proteomes" id="UP000282321">
    <property type="component" value="Unassembled WGS sequence"/>
</dbReference>
<evidence type="ECO:0000313" key="1">
    <source>
        <dbReference type="EMBL" id="RKX64311.1"/>
    </source>
</evidence>
<accession>A0A660S4E6</accession>
<evidence type="ECO:0000313" key="2">
    <source>
        <dbReference type="Proteomes" id="UP000282321"/>
    </source>
</evidence>
<sequence length="111" mass="13055">MKGRMIRIFILFYILFPFLLKGVVLSRDDVILTASQYVNIGEWTPKVDSTKAVTPTWHSWYTTLWGGNDSLNISPPYDRLAYCWGIVMLQFKIKGEERISRINKNRKWRLA</sequence>
<dbReference type="AlphaFoldDB" id="A0A660S4E6"/>